<evidence type="ECO:0000256" key="1">
    <source>
        <dbReference type="SAM" id="MobiDB-lite"/>
    </source>
</evidence>
<dbReference type="OrthoDB" id="25591at10239"/>
<dbReference type="GeneID" id="23678983"/>
<dbReference type="EMBL" id="KM279937">
    <property type="protein sequence ID" value="AIM40432.1"/>
    <property type="molecule type" value="Genomic_DNA"/>
</dbReference>
<protein>
    <submittedName>
        <fullName evidence="2">Uncharacterized protein</fullName>
    </submittedName>
</protein>
<feature type="region of interest" description="Disordered" evidence="1">
    <location>
        <begin position="23"/>
        <end position="46"/>
    </location>
</feature>
<evidence type="ECO:0000313" key="3">
    <source>
        <dbReference type="Proteomes" id="UP000029345"/>
    </source>
</evidence>
<evidence type="ECO:0000313" key="2">
    <source>
        <dbReference type="EMBL" id="AIM40432.1"/>
    </source>
</evidence>
<gene>
    <name evidence="2" type="ORF">PBI_ESTAVE1_42</name>
</gene>
<accession>A0A088F7G2</accession>
<proteinExistence type="predicted"/>
<dbReference type="RefSeq" id="YP_009124233.1">
    <property type="nucleotide sequence ID" value="NC_026585.1"/>
</dbReference>
<organism evidence="2 3">
    <name type="scientific">Mycobacterium phage Estave1</name>
    <dbReference type="NCBI Taxonomy" id="1536603"/>
    <lineage>
        <taxon>Viruses</taxon>
        <taxon>Duplodnaviria</taxon>
        <taxon>Heunggongvirae</taxon>
        <taxon>Uroviricota</taxon>
        <taxon>Caudoviricetes</taxon>
        <taxon>Gracegardnervirinae</taxon>
        <taxon>Cheoctovirus</taxon>
        <taxon>Cheoctovirus estave1</taxon>
    </lineage>
</organism>
<keyword evidence="3" id="KW-1185">Reference proteome</keyword>
<sequence length="46" mass="5220">MWQLSPQVTVENPLHATGRWQYDSAMTAGPDQDPRGVYGEYRPVDV</sequence>
<name>A0A088F7G2_9CAUD</name>
<dbReference type="KEGG" id="vg:23678983"/>
<reference evidence="2 3" key="1">
    <citation type="submission" date="2014-08" db="EMBL/GenBank/DDBJ databases">
        <authorList>
            <person name="Abernathy K.P."/>
            <person name="Arnold C.T."/>
            <person name="Banks B.N."/>
            <person name="Bell M.J."/>
            <person name="Dang D."/>
            <person name="Estave P.M."/>
            <person name="Ford J.D."/>
            <person name="Fowler K.L."/>
            <person name="Guillory Q.M."/>
            <person name="Martin G.N."/>
            <person name="Minor J.G."/>
            <person name="Powell J."/>
            <person name="Sarhan H.A."/>
            <person name="Stewart E.L."/>
            <person name="Sutherlin T.K."/>
            <person name="Terry T.J."/>
            <person name="Wagner S.L."/>
            <person name="Zayed M.R."/>
            <person name="Ireland S.K."/>
            <person name="Ross J.F."/>
            <person name="Serrano M.G."/>
            <person name="Buck G."/>
            <person name="Lee V."/>
            <person name="Wang Y."/>
            <person name="Carvalho R."/>
            <person name="Voegtly L."/>
            <person name="Shi R."/>
            <person name="Duckworth R."/>
            <person name="Johnson A."/>
            <person name="Loviza R."/>
            <person name="Walstead R."/>
            <person name="Shah Z."/>
            <person name="Kiflezghi M."/>
            <person name="Wade K."/>
            <person name="Anders K.R."/>
            <person name="Braun M.A."/>
            <person name="Delesalle V.A."/>
            <person name="Hughes L.E."/>
            <person name="Ware V.C."/>
            <person name="Bradley K.W."/>
            <person name="Barker L.P."/>
            <person name="Asai D.J."/>
            <person name="Bowman C.A."/>
            <person name="Russell D.A."/>
            <person name="Pope W.H."/>
            <person name="Jacobs-Sera D."/>
            <person name="Hendrix R.W."/>
            <person name="Hatfull G.F."/>
        </authorList>
    </citation>
    <scope>NUCLEOTIDE SEQUENCE [LARGE SCALE GENOMIC DNA]</scope>
</reference>
<dbReference type="Proteomes" id="UP000029345">
    <property type="component" value="Segment"/>
</dbReference>